<name>A0A917PA51_9ACTN</name>
<reference evidence="1" key="2">
    <citation type="submission" date="2020-09" db="EMBL/GenBank/DDBJ databases">
        <authorList>
            <person name="Sun Q."/>
            <person name="Zhou Y."/>
        </authorList>
    </citation>
    <scope>NUCLEOTIDE SEQUENCE</scope>
    <source>
        <strain evidence="1">CGMCC 4.7272</strain>
    </source>
</reference>
<accession>A0A917PA51</accession>
<proteinExistence type="predicted"/>
<dbReference type="AlphaFoldDB" id="A0A917PA51"/>
<gene>
    <name evidence="1" type="ORF">GCM10012282_76380</name>
</gene>
<sequence>MNLKMIQRRLRELAAKPGRPGAWEKAQRLRGEAARLNQAGRLPEAVLRP</sequence>
<evidence type="ECO:0000313" key="2">
    <source>
        <dbReference type="Proteomes" id="UP000625682"/>
    </source>
</evidence>
<evidence type="ECO:0000313" key="1">
    <source>
        <dbReference type="EMBL" id="GGJ68056.1"/>
    </source>
</evidence>
<dbReference type="EMBL" id="BMMU01000048">
    <property type="protein sequence ID" value="GGJ68056.1"/>
    <property type="molecule type" value="Genomic_DNA"/>
</dbReference>
<comment type="caution">
    <text evidence="1">The sequence shown here is derived from an EMBL/GenBank/DDBJ whole genome shotgun (WGS) entry which is preliminary data.</text>
</comment>
<dbReference type="RefSeq" id="WP_189151979.1">
    <property type="nucleotide sequence ID" value="NZ_BAABER010000050.1"/>
</dbReference>
<keyword evidence="2" id="KW-1185">Reference proteome</keyword>
<organism evidence="1 2">
    <name type="scientific">Streptomyces lacrimifluminis</name>
    <dbReference type="NCBI Taxonomy" id="1500077"/>
    <lineage>
        <taxon>Bacteria</taxon>
        <taxon>Bacillati</taxon>
        <taxon>Actinomycetota</taxon>
        <taxon>Actinomycetes</taxon>
        <taxon>Kitasatosporales</taxon>
        <taxon>Streptomycetaceae</taxon>
        <taxon>Streptomyces</taxon>
    </lineage>
</organism>
<reference evidence="1" key="1">
    <citation type="journal article" date="2014" name="Int. J. Syst. Evol. Microbiol.">
        <title>Complete genome sequence of Corynebacterium casei LMG S-19264T (=DSM 44701T), isolated from a smear-ripened cheese.</title>
        <authorList>
            <consortium name="US DOE Joint Genome Institute (JGI-PGF)"/>
            <person name="Walter F."/>
            <person name="Albersmeier A."/>
            <person name="Kalinowski J."/>
            <person name="Ruckert C."/>
        </authorList>
    </citation>
    <scope>NUCLEOTIDE SEQUENCE</scope>
    <source>
        <strain evidence="1">CGMCC 4.7272</strain>
    </source>
</reference>
<dbReference type="Proteomes" id="UP000625682">
    <property type="component" value="Unassembled WGS sequence"/>
</dbReference>
<protein>
    <submittedName>
        <fullName evidence="1">Uncharacterized protein</fullName>
    </submittedName>
</protein>